<dbReference type="GO" id="GO:0004190">
    <property type="term" value="F:aspartic-type endopeptidase activity"/>
    <property type="evidence" value="ECO:0007669"/>
    <property type="project" value="InterPro"/>
</dbReference>
<dbReference type="RefSeq" id="WP_135402655.1">
    <property type="nucleotide sequence ID" value="NZ_FMYV01000012.1"/>
</dbReference>
<name>A0A4Z0W7S1_9BACT</name>
<sequence>MFAGIVDYYKMFIPETSVIIILIISLINFDIYNLIYALFILFITLVLYNTKKFGFGDVQLLAVMTLYLGFNIFYIIILSMILVFIFNFNRKEIKIPYGFYIMLSVVIYYFIEVIL</sequence>
<dbReference type="AlphaFoldDB" id="A0A4Z0W7S1"/>
<dbReference type="Proteomes" id="UP000297288">
    <property type="component" value="Unassembled WGS sequence"/>
</dbReference>
<feature type="transmembrane region" description="Helical" evidence="1">
    <location>
        <begin position="60"/>
        <end position="85"/>
    </location>
</feature>
<keyword evidence="1" id="KW-0472">Membrane</keyword>
<evidence type="ECO:0000313" key="3">
    <source>
        <dbReference type="Proteomes" id="UP000297288"/>
    </source>
</evidence>
<proteinExistence type="predicted"/>
<dbReference type="OrthoDB" id="49506at2"/>
<protein>
    <recommendedName>
        <fullName evidence="4">Prepilin type IV endopeptidase peptidase domain-containing protein</fullName>
    </recommendedName>
</protein>
<keyword evidence="1" id="KW-1133">Transmembrane helix</keyword>
<dbReference type="GO" id="GO:0016020">
    <property type="term" value="C:membrane"/>
    <property type="evidence" value="ECO:0007669"/>
    <property type="project" value="InterPro"/>
</dbReference>
<dbReference type="EMBL" id="SRME01000001">
    <property type="protein sequence ID" value="TGG89312.1"/>
    <property type="molecule type" value="Genomic_DNA"/>
</dbReference>
<feature type="transmembrane region" description="Helical" evidence="1">
    <location>
        <begin position="97"/>
        <end position="114"/>
    </location>
</feature>
<organism evidence="2 3">
    <name type="scientific">Geotoga petraea</name>
    <dbReference type="NCBI Taxonomy" id="28234"/>
    <lineage>
        <taxon>Bacteria</taxon>
        <taxon>Thermotogati</taxon>
        <taxon>Thermotogota</taxon>
        <taxon>Thermotogae</taxon>
        <taxon>Petrotogales</taxon>
        <taxon>Petrotogaceae</taxon>
        <taxon>Geotoga</taxon>
    </lineage>
</organism>
<evidence type="ECO:0000313" key="2">
    <source>
        <dbReference type="EMBL" id="TGG89312.1"/>
    </source>
</evidence>
<keyword evidence="1" id="KW-0812">Transmembrane</keyword>
<gene>
    <name evidence="2" type="ORF">E4650_03760</name>
</gene>
<reference evidence="2 3" key="1">
    <citation type="submission" date="2019-04" db="EMBL/GenBank/DDBJ databases">
        <title>Draft genome sequence data and analysis of a Fermenting Bacterium, Geotoga petraea strain HO-Geo1, isolated from heavy-oil petroleum reservoir in Russia.</title>
        <authorList>
            <person name="Grouzdev D.S."/>
            <person name="Semenova E.M."/>
            <person name="Sokolova D.S."/>
            <person name="Tourova T.P."/>
            <person name="Poltaraus A.B."/>
            <person name="Nazina T.N."/>
        </authorList>
    </citation>
    <scope>NUCLEOTIDE SEQUENCE [LARGE SCALE GENOMIC DNA]</scope>
    <source>
        <strain evidence="2 3">HO-Geo1</strain>
    </source>
</reference>
<comment type="caution">
    <text evidence="2">The sequence shown here is derived from an EMBL/GenBank/DDBJ whole genome shotgun (WGS) entry which is preliminary data.</text>
</comment>
<evidence type="ECO:0008006" key="4">
    <source>
        <dbReference type="Google" id="ProtNLM"/>
    </source>
</evidence>
<accession>A0A4Z0W7S1</accession>
<evidence type="ECO:0000256" key="1">
    <source>
        <dbReference type="SAM" id="Phobius"/>
    </source>
</evidence>
<feature type="transmembrane region" description="Helical" evidence="1">
    <location>
        <begin position="18"/>
        <end position="48"/>
    </location>
</feature>